<reference evidence="1" key="1">
    <citation type="journal article" date="2019" name="Sci. Rep.">
        <title>Draft genome of Tanacetum cinerariifolium, the natural source of mosquito coil.</title>
        <authorList>
            <person name="Yamashiro T."/>
            <person name="Shiraishi A."/>
            <person name="Satake H."/>
            <person name="Nakayama K."/>
        </authorList>
    </citation>
    <scope>NUCLEOTIDE SEQUENCE</scope>
</reference>
<proteinExistence type="predicted"/>
<organism evidence="1">
    <name type="scientific">Tanacetum cinerariifolium</name>
    <name type="common">Dalmatian daisy</name>
    <name type="synonym">Chrysanthemum cinerariifolium</name>
    <dbReference type="NCBI Taxonomy" id="118510"/>
    <lineage>
        <taxon>Eukaryota</taxon>
        <taxon>Viridiplantae</taxon>
        <taxon>Streptophyta</taxon>
        <taxon>Embryophyta</taxon>
        <taxon>Tracheophyta</taxon>
        <taxon>Spermatophyta</taxon>
        <taxon>Magnoliopsida</taxon>
        <taxon>eudicotyledons</taxon>
        <taxon>Gunneridae</taxon>
        <taxon>Pentapetalae</taxon>
        <taxon>asterids</taxon>
        <taxon>campanulids</taxon>
        <taxon>Asterales</taxon>
        <taxon>Asteraceae</taxon>
        <taxon>Asteroideae</taxon>
        <taxon>Anthemideae</taxon>
        <taxon>Anthemidinae</taxon>
        <taxon>Tanacetum</taxon>
    </lineage>
</organism>
<protein>
    <submittedName>
        <fullName evidence="1">Uncharacterized protein</fullName>
    </submittedName>
</protein>
<dbReference type="AlphaFoldDB" id="A0A6L2P503"/>
<dbReference type="EMBL" id="BKCJ010010515">
    <property type="protein sequence ID" value="GEU91924.1"/>
    <property type="molecule type" value="Genomic_DNA"/>
</dbReference>
<evidence type="ECO:0000313" key="1">
    <source>
        <dbReference type="EMBL" id="GEU91924.1"/>
    </source>
</evidence>
<sequence>MALYLEEKFYPHLFTTIFGNKWLLTQGMELAIIKYLNSPEYLSTLETAISKAIEKGMQDRLSAGITHGKEGIVLTVVGAHNPSVEVDYISSLQQLQNMNFPLLTELKSNKDACIENVMNILRLEGPFVHKLRLDELQPHVDQLMVPIYHSSKKVVIGATALSLALDVSSIRVWKIKENIANQRSALCDVFVPLADPFFVVALTGMEGTSNTATATAEAITALSTTFSSASTVTPIFVYDYEVIGVDDQAVADGDVASFSNVDDVKLNIPQ</sequence>
<name>A0A6L2P503_TANCI</name>
<comment type="caution">
    <text evidence="1">The sequence shown here is derived from an EMBL/GenBank/DDBJ whole genome shotgun (WGS) entry which is preliminary data.</text>
</comment>
<gene>
    <name evidence="1" type="ORF">Tci_063902</name>
</gene>
<accession>A0A6L2P503</accession>